<keyword evidence="2" id="KW-1185">Reference proteome</keyword>
<sequence length="55" mass="6636">MHRIFFFLELMKIFRGNSDGYLSGRRNFLGIFSFNRANKPPNISRKLKLKILREF</sequence>
<evidence type="ECO:0000313" key="2">
    <source>
        <dbReference type="Proteomes" id="UP000032141"/>
    </source>
</evidence>
<name>A0A0D3E8L2_BRAOL</name>
<reference evidence="1 2" key="1">
    <citation type="journal article" date="2014" name="Genome Biol.">
        <title>Transcriptome and methylome profiling reveals relics of genome dominance in the mesopolyploid Brassica oleracea.</title>
        <authorList>
            <person name="Parkin I.A."/>
            <person name="Koh C."/>
            <person name="Tang H."/>
            <person name="Robinson S.J."/>
            <person name="Kagale S."/>
            <person name="Clarke W.E."/>
            <person name="Town C.D."/>
            <person name="Nixon J."/>
            <person name="Krishnakumar V."/>
            <person name="Bidwell S.L."/>
            <person name="Denoeud F."/>
            <person name="Belcram H."/>
            <person name="Links M.G."/>
            <person name="Just J."/>
            <person name="Clarke C."/>
            <person name="Bender T."/>
            <person name="Huebert T."/>
            <person name="Mason A.S."/>
            <person name="Pires J.C."/>
            <person name="Barker G."/>
            <person name="Moore J."/>
            <person name="Walley P.G."/>
            <person name="Manoli S."/>
            <person name="Batley J."/>
            <person name="Edwards D."/>
            <person name="Nelson M.N."/>
            <person name="Wang X."/>
            <person name="Paterson A.H."/>
            <person name="King G."/>
            <person name="Bancroft I."/>
            <person name="Chalhoub B."/>
            <person name="Sharpe A.G."/>
        </authorList>
    </citation>
    <scope>NUCLEOTIDE SEQUENCE</scope>
    <source>
        <strain evidence="1 2">cv. TO1000</strain>
    </source>
</reference>
<organism evidence="1 2">
    <name type="scientific">Brassica oleracea var. oleracea</name>
    <dbReference type="NCBI Taxonomy" id="109376"/>
    <lineage>
        <taxon>Eukaryota</taxon>
        <taxon>Viridiplantae</taxon>
        <taxon>Streptophyta</taxon>
        <taxon>Embryophyta</taxon>
        <taxon>Tracheophyta</taxon>
        <taxon>Spermatophyta</taxon>
        <taxon>Magnoliopsida</taxon>
        <taxon>eudicotyledons</taxon>
        <taxon>Gunneridae</taxon>
        <taxon>Pentapetalae</taxon>
        <taxon>rosids</taxon>
        <taxon>malvids</taxon>
        <taxon>Brassicales</taxon>
        <taxon>Brassicaceae</taxon>
        <taxon>Brassiceae</taxon>
        <taxon>Brassica</taxon>
    </lineage>
</organism>
<accession>A0A0D3E8L2</accession>
<dbReference type="Gramene" id="Bo9g083200.1">
    <property type="protein sequence ID" value="Bo9g083200.1"/>
    <property type="gene ID" value="Bo9g083200"/>
</dbReference>
<dbReference type="AlphaFoldDB" id="A0A0D3E8L2"/>
<dbReference type="Proteomes" id="UP000032141">
    <property type="component" value="Chromosome C9"/>
</dbReference>
<dbReference type="EnsemblPlants" id="Bo9g083200.1">
    <property type="protein sequence ID" value="Bo9g083200.1"/>
    <property type="gene ID" value="Bo9g083200"/>
</dbReference>
<protein>
    <submittedName>
        <fullName evidence="1">Uncharacterized protein</fullName>
    </submittedName>
</protein>
<evidence type="ECO:0000313" key="1">
    <source>
        <dbReference type="EnsemblPlants" id="Bo9g083200.1"/>
    </source>
</evidence>
<proteinExistence type="predicted"/>
<dbReference type="HOGENOM" id="CLU_3035173_0_0_1"/>
<reference evidence="1" key="2">
    <citation type="submission" date="2015-03" db="UniProtKB">
        <authorList>
            <consortium name="EnsemblPlants"/>
        </authorList>
    </citation>
    <scope>IDENTIFICATION</scope>
</reference>